<dbReference type="Proteomes" id="UP000287033">
    <property type="component" value="Unassembled WGS sequence"/>
</dbReference>
<comment type="caution">
    <text evidence="2">The sequence shown here is derived from an EMBL/GenBank/DDBJ whole genome shotgun (WGS) entry which is preliminary data.</text>
</comment>
<evidence type="ECO:0000313" key="2">
    <source>
        <dbReference type="EMBL" id="GCC29941.1"/>
    </source>
</evidence>
<dbReference type="OrthoDB" id="8685694at2759"/>
<name>A0A401SHR8_CHIPU</name>
<dbReference type="AlphaFoldDB" id="A0A401SHR8"/>
<protein>
    <submittedName>
        <fullName evidence="2">Uncharacterized protein</fullName>
    </submittedName>
</protein>
<dbReference type="EMBL" id="BEZZ01000274">
    <property type="protein sequence ID" value="GCC29941.1"/>
    <property type="molecule type" value="Genomic_DNA"/>
</dbReference>
<evidence type="ECO:0000313" key="3">
    <source>
        <dbReference type="Proteomes" id="UP000287033"/>
    </source>
</evidence>
<feature type="coiled-coil region" evidence="1">
    <location>
        <begin position="6"/>
        <end position="50"/>
    </location>
</feature>
<proteinExistence type="predicted"/>
<evidence type="ECO:0000256" key="1">
    <source>
        <dbReference type="SAM" id="Coils"/>
    </source>
</evidence>
<reference evidence="2 3" key="1">
    <citation type="journal article" date="2018" name="Nat. Ecol. Evol.">
        <title>Shark genomes provide insights into elasmobranch evolution and the origin of vertebrates.</title>
        <authorList>
            <person name="Hara Y"/>
            <person name="Yamaguchi K"/>
            <person name="Onimaru K"/>
            <person name="Kadota M"/>
            <person name="Koyanagi M"/>
            <person name="Keeley SD"/>
            <person name="Tatsumi K"/>
            <person name="Tanaka K"/>
            <person name="Motone F"/>
            <person name="Kageyama Y"/>
            <person name="Nozu R"/>
            <person name="Adachi N"/>
            <person name="Nishimura O"/>
            <person name="Nakagawa R"/>
            <person name="Tanegashima C"/>
            <person name="Kiyatake I"/>
            <person name="Matsumoto R"/>
            <person name="Murakumo K"/>
            <person name="Nishida K"/>
            <person name="Terakita A"/>
            <person name="Kuratani S"/>
            <person name="Sato K"/>
            <person name="Hyodo S Kuraku.S."/>
        </authorList>
    </citation>
    <scope>NUCLEOTIDE SEQUENCE [LARGE SCALE GENOMIC DNA]</scope>
</reference>
<gene>
    <name evidence="2" type="ORF">chiPu_0008385</name>
</gene>
<dbReference type="OMA" id="KMVEHNA"/>
<sequence length="73" mass="8402">MDRELLSDSAKEYNRMKVNIEKLTEQSSQLAIYQKKMVEHNAVLKNLSQNFNQVQLRLERVAAVKPGITGLNQ</sequence>
<keyword evidence="3" id="KW-1185">Reference proteome</keyword>
<organism evidence="2 3">
    <name type="scientific">Chiloscyllium punctatum</name>
    <name type="common">Brownbanded bambooshark</name>
    <name type="synonym">Hemiscyllium punctatum</name>
    <dbReference type="NCBI Taxonomy" id="137246"/>
    <lineage>
        <taxon>Eukaryota</taxon>
        <taxon>Metazoa</taxon>
        <taxon>Chordata</taxon>
        <taxon>Craniata</taxon>
        <taxon>Vertebrata</taxon>
        <taxon>Chondrichthyes</taxon>
        <taxon>Elasmobranchii</taxon>
        <taxon>Galeomorphii</taxon>
        <taxon>Galeoidea</taxon>
        <taxon>Orectolobiformes</taxon>
        <taxon>Hemiscylliidae</taxon>
        <taxon>Chiloscyllium</taxon>
    </lineage>
</organism>
<accession>A0A401SHR8</accession>
<keyword evidence="1" id="KW-0175">Coiled coil</keyword>